<feature type="non-terminal residue" evidence="1">
    <location>
        <position position="1"/>
    </location>
</feature>
<gene>
    <name evidence="1" type="primary">ORF62037</name>
</gene>
<sequence length="64" mass="7179">KLGKAGQPNGITRLESGGGQMVEVKLERLLMGEATLWRSVRLKTCNGLPSWRSVRRKAWKELNS</sequence>
<organism evidence="1">
    <name type="scientific">Arion vulgaris</name>
    <dbReference type="NCBI Taxonomy" id="1028688"/>
    <lineage>
        <taxon>Eukaryota</taxon>
        <taxon>Metazoa</taxon>
        <taxon>Spiralia</taxon>
        <taxon>Lophotrochozoa</taxon>
        <taxon>Mollusca</taxon>
        <taxon>Gastropoda</taxon>
        <taxon>Heterobranchia</taxon>
        <taxon>Euthyneura</taxon>
        <taxon>Panpulmonata</taxon>
        <taxon>Eupulmonata</taxon>
        <taxon>Stylommatophora</taxon>
        <taxon>Helicina</taxon>
        <taxon>Arionoidea</taxon>
        <taxon>Arionidae</taxon>
        <taxon>Arion</taxon>
    </lineage>
</organism>
<dbReference type="EMBL" id="HACG01020412">
    <property type="protein sequence ID" value="CEK67277.1"/>
    <property type="molecule type" value="Transcribed_RNA"/>
</dbReference>
<evidence type="ECO:0000313" key="1">
    <source>
        <dbReference type="EMBL" id="CEK67277.1"/>
    </source>
</evidence>
<proteinExistence type="predicted"/>
<name>A0A0B6ZFR8_9EUPU</name>
<protein>
    <submittedName>
        <fullName evidence="1">Uncharacterized protein</fullName>
    </submittedName>
</protein>
<reference evidence="1" key="1">
    <citation type="submission" date="2014-12" db="EMBL/GenBank/DDBJ databases">
        <title>Insight into the proteome of Arion vulgaris.</title>
        <authorList>
            <person name="Aradska J."/>
            <person name="Bulat T."/>
            <person name="Smidak R."/>
            <person name="Sarate P."/>
            <person name="Gangsoo J."/>
            <person name="Sialana F."/>
            <person name="Bilban M."/>
            <person name="Lubec G."/>
        </authorList>
    </citation>
    <scope>NUCLEOTIDE SEQUENCE</scope>
    <source>
        <tissue evidence="1">Skin</tissue>
    </source>
</reference>
<accession>A0A0B6ZFR8</accession>
<dbReference type="AlphaFoldDB" id="A0A0B6ZFR8"/>